<dbReference type="SUPFAM" id="SSF49764">
    <property type="entry name" value="HSP20-like chaperones"/>
    <property type="match status" value="1"/>
</dbReference>
<dbReference type="InterPro" id="IPR008978">
    <property type="entry name" value="HSP20-like_chaperone"/>
</dbReference>
<dbReference type="Proteomes" id="UP000193642">
    <property type="component" value="Unassembled WGS sequence"/>
</dbReference>
<dbReference type="Gene3D" id="2.60.40.790">
    <property type="match status" value="1"/>
</dbReference>
<evidence type="ECO:0000256" key="1">
    <source>
        <dbReference type="ARBA" id="ARBA00023016"/>
    </source>
</evidence>
<gene>
    <name evidence="5" type="ORF">BCR33DRAFT_551105</name>
    <name evidence="6" type="ORF">BCR33DRAFT_851828</name>
</gene>
<evidence type="ECO:0000259" key="4">
    <source>
        <dbReference type="PROSITE" id="PS01031"/>
    </source>
</evidence>
<comment type="caution">
    <text evidence="5">The sequence shown here is derived from an EMBL/GenBank/DDBJ whole genome shotgun (WGS) entry which is preliminary data.</text>
</comment>
<comment type="similarity">
    <text evidence="2 3">Belongs to the small heat shock protein (HSP20) family.</text>
</comment>
<dbReference type="EMBL" id="MCGO01000079">
    <property type="protein sequence ID" value="ORY31190.1"/>
    <property type="molecule type" value="Genomic_DNA"/>
</dbReference>
<keyword evidence="1" id="KW-0346">Stress response</keyword>
<dbReference type="CDD" id="cd06464">
    <property type="entry name" value="ACD_sHsps-like"/>
    <property type="match status" value="1"/>
</dbReference>
<proteinExistence type="inferred from homology"/>
<protein>
    <recommendedName>
        <fullName evidence="4">SHSP domain-containing protein</fullName>
    </recommendedName>
</protein>
<feature type="domain" description="SHSP" evidence="4">
    <location>
        <begin position="44"/>
        <end position="149"/>
    </location>
</feature>
<dbReference type="InterPro" id="IPR002068">
    <property type="entry name" value="A-crystallin/Hsp20_dom"/>
</dbReference>
<organism evidence="5 7">
    <name type="scientific">Rhizoclosmatium globosum</name>
    <dbReference type="NCBI Taxonomy" id="329046"/>
    <lineage>
        <taxon>Eukaryota</taxon>
        <taxon>Fungi</taxon>
        <taxon>Fungi incertae sedis</taxon>
        <taxon>Chytridiomycota</taxon>
        <taxon>Chytridiomycota incertae sedis</taxon>
        <taxon>Chytridiomycetes</taxon>
        <taxon>Chytridiales</taxon>
        <taxon>Chytriomycetaceae</taxon>
        <taxon>Rhizoclosmatium</taxon>
    </lineage>
</organism>
<evidence type="ECO:0000313" key="6">
    <source>
        <dbReference type="EMBL" id="ORY42331.1"/>
    </source>
</evidence>
<evidence type="ECO:0000256" key="2">
    <source>
        <dbReference type="PROSITE-ProRule" id="PRU00285"/>
    </source>
</evidence>
<dbReference type="InterPro" id="IPR031107">
    <property type="entry name" value="Small_HSP"/>
</dbReference>
<dbReference type="PANTHER" id="PTHR11527">
    <property type="entry name" value="HEAT-SHOCK PROTEIN 20 FAMILY MEMBER"/>
    <property type="match status" value="1"/>
</dbReference>
<name>A0A1Y2B9L6_9FUNG</name>
<dbReference type="AlphaFoldDB" id="A0A1Y2B9L6"/>
<reference evidence="5 7" key="1">
    <citation type="submission" date="2016-07" db="EMBL/GenBank/DDBJ databases">
        <title>Pervasive Adenine N6-methylation of Active Genes in Fungi.</title>
        <authorList>
            <consortium name="DOE Joint Genome Institute"/>
            <person name="Mondo S.J."/>
            <person name="Dannebaum R.O."/>
            <person name="Kuo R.C."/>
            <person name="Labutti K."/>
            <person name="Haridas S."/>
            <person name="Kuo A."/>
            <person name="Salamov A."/>
            <person name="Ahrendt S.R."/>
            <person name="Lipzen A."/>
            <person name="Sullivan W."/>
            <person name="Andreopoulos W.B."/>
            <person name="Clum A."/>
            <person name="Lindquist E."/>
            <person name="Daum C."/>
            <person name="Ramamoorthy G.K."/>
            <person name="Gryganskyi A."/>
            <person name="Culley D."/>
            <person name="Magnuson J.K."/>
            <person name="James T.Y."/>
            <person name="O'Malley M.A."/>
            <person name="Stajich J.E."/>
            <person name="Spatafora J.W."/>
            <person name="Visel A."/>
            <person name="Grigoriev I.V."/>
        </authorList>
    </citation>
    <scope>NUCLEOTIDE SEQUENCE [LARGE SCALE GENOMIC DNA]</scope>
    <source>
        <strain evidence="5 7">JEL800</strain>
    </source>
</reference>
<evidence type="ECO:0000313" key="5">
    <source>
        <dbReference type="EMBL" id="ORY31190.1"/>
    </source>
</evidence>
<evidence type="ECO:0000313" key="7">
    <source>
        <dbReference type="Proteomes" id="UP000193642"/>
    </source>
</evidence>
<accession>A0A1Y2B9L6</accession>
<dbReference type="Pfam" id="PF00011">
    <property type="entry name" value="HSP20"/>
    <property type="match status" value="1"/>
</dbReference>
<keyword evidence="7" id="KW-1185">Reference proteome</keyword>
<sequence length="149" mass="16198">MGIISFACKIGIMAYAINWVLDHNKDKCPKSSGRATPVFNVSVPDKSSSTAPIIYASELQNGRVGLEIDLPGLSRDDLSMSVQGTENVILLRGTKPANEKTGEKQRDFSIKIVLPDTANMNDIHAKMENGVLKLDVGKQAFEGSQIHIE</sequence>
<dbReference type="EMBL" id="MCGO01000029">
    <property type="protein sequence ID" value="ORY42331.1"/>
    <property type="molecule type" value="Genomic_DNA"/>
</dbReference>
<dbReference type="PROSITE" id="PS01031">
    <property type="entry name" value="SHSP"/>
    <property type="match status" value="1"/>
</dbReference>
<dbReference type="OrthoDB" id="1431247at2759"/>
<evidence type="ECO:0000256" key="3">
    <source>
        <dbReference type="RuleBase" id="RU003616"/>
    </source>
</evidence>